<evidence type="ECO:0000313" key="2">
    <source>
        <dbReference type="Proteomes" id="UP001209854"/>
    </source>
</evidence>
<accession>A0ABT3MR14</accession>
<organism evidence="1 2">
    <name type="scientific">Endozoicomonas gorgoniicola</name>
    <dbReference type="NCBI Taxonomy" id="1234144"/>
    <lineage>
        <taxon>Bacteria</taxon>
        <taxon>Pseudomonadati</taxon>
        <taxon>Pseudomonadota</taxon>
        <taxon>Gammaproteobacteria</taxon>
        <taxon>Oceanospirillales</taxon>
        <taxon>Endozoicomonadaceae</taxon>
        <taxon>Endozoicomonas</taxon>
    </lineage>
</organism>
<sequence length="68" mass="7528">MNNLMDKLVAVLNDWNSDPDFPPTLIDVVECFTDLHPEFTNEDVQAAINSAISDGLFTLENGCLKSTQ</sequence>
<dbReference type="RefSeq" id="WP_262566822.1">
    <property type="nucleotide sequence ID" value="NZ_JAPFCC010000001.1"/>
</dbReference>
<protein>
    <recommendedName>
        <fullName evidence="3">DUF1040 family protein</fullName>
    </recommendedName>
</protein>
<evidence type="ECO:0000313" key="1">
    <source>
        <dbReference type="EMBL" id="MCW7551824.1"/>
    </source>
</evidence>
<name>A0ABT3MR14_9GAMM</name>
<evidence type="ECO:0008006" key="3">
    <source>
        <dbReference type="Google" id="ProtNLM"/>
    </source>
</evidence>
<proteinExistence type="predicted"/>
<comment type="caution">
    <text evidence="1">The sequence shown here is derived from an EMBL/GenBank/DDBJ whole genome shotgun (WGS) entry which is preliminary data.</text>
</comment>
<gene>
    <name evidence="1" type="ORF">NX722_04045</name>
</gene>
<dbReference type="EMBL" id="JAPFCC010000001">
    <property type="protein sequence ID" value="MCW7551824.1"/>
    <property type="molecule type" value="Genomic_DNA"/>
</dbReference>
<dbReference type="Proteomes" id="UP001209854">
    <property type="component" value="Unassembled WGS sequence"/>
</dbReference>
<reference evidence="1 2" key="1">
    <citation type="submission" date="2022-10" db="EMBL/GenBank/DDBJ databases">
        <title>High-quality genome sequences of two octocoral-associated bacteria, Endozoicomonas euniceicola EF212 and Endozoicomonas gorgoniicola PS125.</title>
        <authorList>
            <person name="Chiou Y.-J."/>
            <person name="Chen Y.-H."/>
        </authorList>
    </citation>
    <scope>NUCLEOTIDE SEQUENCE [LARGE SCALE GENOMIC DNA]</scope>
    <source>
        <strain evidence="1 2">PS125</strain>
    </source>
</reference>
<keyword evidence="2" id="KW-1185">Reference proteome</keyword>